<dbReference type="InterPro" id="IPR013846">
    <property type="entry name" value="mRNA_cap_enzyme_C"/>
</dbReference>
<dbReference type="Pfam" id="PF01331">
    <property type="entry name" value="mRNA_cap_enzyme"/>
    <property type="match status" value="1"/>
</dbReference>
<evidence type="ECO:0000256" key="9">
    <source>
        <dbReference type="ARBA" id="ARBA00023042"/>
    </source>
</evidence>
<dbReference type="GO" id="GO:0004484">
    <property type="term" value="F:mRNA guanylyltransferase activity"/>
    <property type="evidence" value="ECO:0007669"/>
    <property type="project" value="UniProtKB-EC"/>
</dbReference>
<feature type="region of interest" description="Disordered" evidence="17">
    <location>
        <begin position="256"/>
        <end position="283"/>
    </location>
</feature>
<dbReference type="PANTHER" id="PTHR10367">
    <property type="entry name" value="MRNA-CAPPING ENZYME"/>
    <property type="match status" value="1"/>
</dbReference>
<dbReference type="PIRSF" id="PIRSF036959">
    <property type="entry name" value="mRNA_cap_alpha"/>
    <property type="match status" value="1"/>
</dbReference>
<dbReference type="CDD" id="cd07895">
    <property type="entry name" value="Adenylation_mRNA_capping"/>
    <property type="match status" value="1"/>
</dbReference>
<sequence>MTGKLKRLDAPGVRAEGVVLHNMRREIANQLRRQQLGFPGAQPVSFTRKHMEELRKQDYYVCEKTDGIRYLLYLTEDKDGAEVQYLIDRKNDFWFLPPGSLHLPHAEDETGFHVKTLVDGELVMDDLGRGEKQPTFLVFDCLVLDNKDMTERTLDKRLGYFKEAVYRPYDALFRKYPEEKQFQAFIIQMKDMQYSYGIEMMFRTVLPNLKHGNDGLIFTRCNTHYQPGTDQHILKWKPVEENTIDFRVQLRFPPLAPDNDDVADGSPTDSGDRHSTTGASDVPELDYDTVPVADLFAYYGDNTAEPYRFFAPLYITEKEWELIKACGDPVANRIVECALDDQQRWRIHRFRDDKLEANHISVVNSVMESIRDSVSEQELKEAAKGFKEGWRARRSSSAR</sequence>
<keyword evidence="9 16" id="KW-0506">mRNA capping</keyword>
<evidence type="ECO:0000256" key="7">
    <source>
        <dbReference type="ARBA" id="ARBA00022695"/>
    </source>
</evidence>
<proteinExistence type="inferred from homology"/>
<keyword evidence="5 16" id="KW-0507">mRNA processing</keyword>
<keyword evidence="10 16" id="KW-0342">GTP-binding</keyword>
<dbReference type="InterPro" id="IPR012310">
    <property type="entry name" value="DNA_ligase_ATP-dep_cent"/>
</dbReference>
<dbReference type="SUPFAM" id="SSF56091">
    <property type="entry name" value="DNA ligase/mRNA capping enzyme, catalytic domain"/>
    <property type="match status" value="1"/>
</dbReference>
<dbReference type="PANTHER" id="PTHR10367:SF17">
    <property type="entry name" value="MRNA-CAPPING ENZYME"/>
    <property type="match status" value="1"/>
</dbReference>
<comment type="catalytic activity">
    <reaction evidence="14">
        <text>a 5'-end diphospho-ribonucleoside in mRNA + GTP + H(+) = a 5'-end (5'-triphosphoguanosine)-ribonucleoside in mRNA + diphosphate</text>
        <dbReference type="Rhea" id="RHEA:67012"/>
        <dbReference type="Rhea" id="RHEA-COMP:17165"/>
        <dbReference type="Rhea" id="RHEA-COMP:17166"/>
        <dbReference type="ChEBI" id="CHEBI:15378"/>
        <dbReference type="ChEBI" id="CHEBI:33019"/>
        <dbReference type="ChEBI" id="CHEBI:37565"/>
        <dbReference type="ChEBI" id="CHEBI:167616"/>
        <dbReference type="ChEBI" id="CHEBI:167617"/>
        <dbReference type="EC" id="2.7.7.50"/>
    </reaction>
    <physiologicalReaction direction="left-to-right" evidence="14">
        <dbReference type="Rhea" id="RHEA:67013"/>
    </physiologicalReaction>
</comment>
<reference evidence="19 20" key="1">
    <citation type="submission" date="2024-01" db="EMBL/GenBank/DDBJ databases">
        <authorList>
            <person name="Allen C."/>
            <person name="Tagirdzhanova G."/>
        </authorList>
    </citation>
    <scope>NUCLEOTIDE SEQUENCE [LARGE SCALE GENOMIC DNA]</scope>
    <source>
        <strain evidence="19 20">CBS 573.63</strain>
    </source>
</reference>
<dbReference type="Gene3D" id="3.30.470.30">
    <property type="entry name" value="DNA ligase/mRNA capping enzyme"/>
    <property type="match status" value="1"/>
</dbReference>
<evidence type="ECO:0000256" key="13">
    <source>
        <dbReference type="ARBA" id="ARBA00030702"/>
    </source>
</evidence>
<keyword evidence="20" id="KW-1185">Reference proteome</keyword>
<keyword evidence="11 16" id="KW-0539">Nucleus</keyword>
<evidence type="ECO:0000256" key="6">
    <source>
        <dbReference type="ARBA" id="ARBA00022679"/>
    </source>
</evidence>
<evidence type="ECO:0000256" key="10">
    <source>
        <dbReference type="ARBA" id="ARBA00023134"/>
    </source>
</evidence>
<gene>
    <name evidence="19" type="primary">CEG1</name>
    <name evidence="19" type="ORF">SEPCBS57363_002521</name>
</gene>
<accession>A0ABP0DGC1</accession>
<organism evidence="19 20">
    <name type="scientific">Sporothrix epigloea</name>
    <dbReference type="NCBI Taxonomy" id="1892477"/>
    <lineage>
        <taxon>Eukaryota</taxon>
        <taxon>Fungi</taxon>
        <taxon>Dikarya</taxon>
        <taxon>Ascomycota</taxon>
        <taxon>Pezizomycotina</taxon>
        <taxon>Sordariomycetes</taxon>
        <taxon>Sordariomycetidae</taxon>
        <taxon>Ophiostomatales</taxon>
        <taxon>Ophiostomataceae</taxon>
        <taxon>Sporothrix</taxon>
    </lineage>
</organism>
<evidence type="ECO:0000259" key="18">
    <source>
        <dbReference type="PROSITE" id="PS50160"/>
    </source>
</evidence>
<dbReference type="Proteomes" id="UP001642501">
    <property type="component" value="Unassembled WGS sequence"/>
</dbReference>
<evidence type="ECO:0000256" key="2">
    <source>
        <dbReference type="ARBA" id="ARBA00010237"/>
    </source>
</evidence>
<feature type="domain" description="ATP-dependent DNA ligase family profile" evidence="18">
    <location>
        <begin position="136"/>
        <end position="279"/>
    </location>
</feature>
<evidence type="ECO:0000256" key="11">
    <source>
        <dbReference type="ARBA" id="ARBA00023242"/>
    </source>
</evidence>
<dbReference type="SUPFAM" id="SSF50249">
    <property type="entry name" value="Nucleic acid-binding proteins"/>
    <property type="match status" value="1"/>
</dbReference>
<comment type="function">
    <text evidence="16">Second step of mRNA capping. Transfer of the GMP moiety of GTP to the 5'-end of RNA via an enzyme-GMP covalent reaction intermediate.</text>
</comment>
<comment type="subunit">
    <text evidence="15">Heterodimer. The mRNA-capping enzyme is composed of two separate chains alpha and beta, respectively a mRNA guanylyltransferase and an mRNA 5'-triphosphate monophosphatase.</text>
</comment>
<evidence type="ECO:0000313" key="19">
    <source>
        <dbReference type="EMBL" id="CAK7267290.1"/>
    </source>
</evidence>
<name>A0ABP0DGC1_9PEZI</name>
<evidence type="ECO:0000313" key="20">
    <source>
        <dbReference type="Proteomes" id="UP001642501"/>
    </source>
</evidence>
<comment type="similarity">
    <text evidence="2 16">Belongs to the eukaryotic GTase family.</text>
</comment>
<dbReference type="EMBL" id="CAWUOM010000033">
    <property type="protein sequence ID" value="CAK7267290.1"/>
    <property type="molecule type" value="Genomic_DNA"/>
</dbReference>
<keyword evidence="7 16" id="KW-0548">Nucleotidyltransferase</keyword>
<comment type="caution">
    <text evidence="19">The sequence shown here is derived from an EMBL/GenBank/DDBJ whole genome shotgun (WGS) entry which is preliminary data.</text>
</comment>
<dbReference type="Gene3D" id="2.40.50.140">
    <property type="entry name" value="Nucleic acid-binding proteins"/>
    <property type="match status" value="1"/>
</dbReference>
<dbReference type="EC" id="2.7.7.50" evidence="3 16"/>
<comment type="subcellular location">
    <subcellularLocation>
        <location evidence="1 16">Nucleus</location>
    </subcellularLocation>
</comment>
<evidence type="ECO:0000256" key="4">
    <source>
        <dbReference type="ARBA" id="ARBA00019171"/>
    </source>
</evidence>
<dbReference type="InterPro" id="IPR017075">
    <property type="entry name" value="mRNA_cap_enzyme_alpha"/>
</dbReference>
<keyword evidence="6 16" id="KW-0808">Transferase</keyword>
<dbReference type="InterPro" id="IPR001339">
    <property type="entry name" value="mRNA_cap_enzyme_adenylation"/>
</dbReference>
<evidence type="ECO:0000256" key="8">
    <source>
        <dbReference type="ARBA" id="ARBA00022741"/>
    </source>
</evidence>
<keyword evidence="8 16" id="KW-0547">Nucleotide-binding</keyword>
<evidence type="ECO:0000256" key="3">
    <source>
        <dbReference type="ARBA" id="ARBA00012475"/>
    </source>
</evidence>
<evidence type="ECO:0000256" key="17">
    <source>
        <dbReference type="SAM" id="MobiDB-lite"/>
    </source>
</evidence>
<evidence type="ECO:0000256" key="12">
    <source>
        <dbReference type="ARBA" id="ARBA00029909"/>
    </source>
</evidence>
<evidence type="ECO:0000256" key="5">
    <source>
        <dbReference type="ARBA" id="ARBA00022664"/>
    </source>
</evidence>
<evidence type="ECO:0000256" key="16">
    <source>
        <dbReference type="PIRNR" id="PIRNR036959"/>
    </source>
</evidence>
<dbReference type="PROSITE" id="PS50160">
    <property type="entry name" value="DNA_LIGASE_A3"/>
    <property type="match status" value="1"/>
</dbReference>
<evidence type="ECO:0000256" key="14">
    <source>
        <dbReference type="ARBA" id="ARBA00044624"/>
    </source>
</evidence>
<protein>
    <recommendedName>
        <fullName evidence="4 16">mRNA-capping enzyme subunit alpha</fullName>
        <ecNumber evidence="3 16">2.7.7.50</ecNumber>
    </recommendedName>
    <alternativeName>
        <fullName evidence="12 16">GTP--RNA guanylyltransferase</fullName>
    </alternativeName>
    <alternativeName>
        <fullName evidence="13 16">mRNA guanylyltransferase</fullName>
    </alternativeName>
</protein>
<evidence type="ECO:0000256" key="15">
    <source>
        <dbReference type="ARBA" id="ARBA00047082"/>
    </source>
</evidence>
<dbReference type="InterPro" id="IPR051029">
    <property type="entry name" value="mRNA_Capping_Enz/RNA_Phosphat"/>
</dbReference>
<dbReference type="InterPro" id="IPR012340">
    <property type="entry name" value="NA-bd_OB-fold"/>
</dbReference>
<evidence type="ECO:0000256" key="1">
    <source>
        <dbReference type="ARBA" id="ARBA00004123"/>
    </source>
</evidence>
<dbReference type="Pfam" id="PF03919">
    <property type="entry name" value="mRNA_cap_C"/>
    <property type="match status" value="1"/>
</dbReference>